<accession>A0A3N1KZJ0</accession>
<feature type="transmembrane region" description="Helical" evidence="6">
    <location>
        <begin position="220"/>
        <end position="242"/>
    </location>
</feature>
<comment type="subcellular location">
    <subcellularLocation>
        <location evidence="1">Cell membrane</location>
        <topology evidence="1">Multi-pass membrane protein</topology>
    </subcellularLocation>
</comment>
<organism evidence="7 8">
    <name type="scientific">Stella humosa</name>
    <dbReference type="NCBI Taxonomy" id="94"/>
    <lineage>
        <taxon>Bacteria</taxon>
        <taxon>Pseudomonadati</taxon>
        <taxon>Pseudomonadota</taxon>
        <taxon>Alphaproteobacteria</taxon>
        <taxon>Rhodospirillales</taxon>
        <taxon>Stellaceae</taxon>
        <taxon>Stella</taxon>
    </lineage>
</organism>
<evidence type="ECO:0000256" key="5">
    <source>
        <dbReference type="ARBA" id="ARBA00023136"/>
    </source>
</evidence>
<dbReference type="GO" id="GO:0015658">
    <property type="term" value="F:branched-chain amino acid transmembrane transporter activity"/>
    <property type="evidence" value="ECO:0007669"/>
    <property type="project" value="InterPro"/>
</dbReference>
<keyword evidence="2" id="KW-1003">Cell membrane</keyword>
<evidence type="ECO:0000313" key="7">
    <source>
        <dbReference type="EMBL" id="ROP84597.1"/>
    </source>
</evidence>
<proteinExistence type="predicted"/>
<dbReference type="PANTHER" id="PTHR30482">
    <property type="entry name" value="HIGH-AFFINITY BRANCHED-CHAIN AMINO ACID TRANSPORT SYSTEM PERMEASE"/>
    <property type="match status" value="1"/>
</dbReference>
<feature type="transmembrane region" description="Helical" evidence="6">
    <location>
        <begin position="170"/>
        <end position="187"/>
    </location>
</feature>
<feature type="transmembrane region" description="Helical" evidence="6">
    <location>
        <begin position="33"/>
        <end position="52"/>
    </location>
</feature>
<evidence type="ECO:0000256" key="3">
    <source>
        <dbReference type="ARBA" id="ARBA00022692"/>
    </source>
</evidence>
<evidence type="ECO:0000256" key="6">
    <source>
        <dbReference type="SAM" id="Phobius"/>
    </source>
</evidence>
<feature type="transmembrane region" description="Helical" evidence="6">
    <location>
        <begin position="87"/>
        <end position="108"/>
    </location>
</feature>
<dbReference type="Proteomes" id="UP000278222">
    <property type="component" value="Unassembled WGS sequence"/>
</dbReference>
<name>A0A3N1KZJ0_9PROT</name>
<evidence type="ECO:0000256" key="2">
    <source>
        <dbReference type="ARBA" id="ARBA00022475"/>
    </source>
</evidence>
<evidence type="ECO:0000313" key="8">
    <source>
        <dbReference type="Proteomes" id="UP000278222"/>
    </source>
</evidence>
<sequence>MFAPLAPQGRLAVAALVAILLVLPLVWHDTYVLHLIILSMIFAAFAVAWNFTTGYAGLKTFGHHAFFGIGAYFSALISKNFDISPWLTTPVAGLVAACAGLVVALPVLRIRSVPHVAMVTLGFAEIVRVLLTVFRETTRGEMGLWGIPAYDGFTIPGLGEVVFNAAEKVPYYYLAALLFLGSVYAVVRMVKSPIGLALVAIRDSQDAAESLGINLTRYKLLAFAASAFMVGLLGAFYAHYILLLTPSSVLGLDLMILVIGMTLIGGVGTLFGPILGAFVMTIGVEAMRGIGEYRMLIYGALIVVVVMFMPRGLVAMLDGLGPRFGFGRQARPQAE</sequence>
<protein>
    <submittedName>
        <fullName evidence="7">Amino acid/amide ABC transporter membrane protein 2 (HAAT family)</fullName>
    </submittedName>
</protein>
<feature type="transmembrane region" description="Helical" evidence="6">
    <location>
        <begin position="115"/>
        <end position="134"/>
    </location>
</feature>
<reference evidence="7 8" key="1">
    <citation type="submission" date="2018-11" db="EMBL/GenBank/DDBJ databases">
        <title>Genomic Encyclopedia of Type Strains, Phase IV (KMG-IV): sequencing the most valuable type-strain genomes for metagenomic binning, comparative biology and taxonomic classification.</title>
        <authorList>
            <person name="Goeker M."/>
        </authorList>
    </citation>
    <scope>NUCLEOTIDE SEQUENCE [LARGE SCALE GENOMIC DNA]</scope>
    <source>
        <strain evidence="7 8">DSM 5900</strain>
    </source>
</reference>
<keyword evidence="3 6" id="KW-0812">Transmembrane</keyword>
<keyword evidence="5 6" id="KW-0472">Membrane</keyword>
<gene>
    <name evidence="7" type="ORF">EDC65_3952</name>
</gene>
<keyword evidence="4 6" id="KW-1133">Transmembrane helix</keyword>
<feature type="transmembrane region" description="Helical" evidence="6">
    <location>
        <begin position="296"/>
        <end position="317"/>
    </location>
</feature>
<comment type="caution">
    <text evidence="7">The sequence shown here is derived from an EMBL/GenBank/DDBJ whole genome shotgun (WGS) entry which is preliminary data.</text>
</comment>
<dbReference type="GO" id="GO:0005886">
    <property type="term" value="C:plasma membrane"/>
    <property type="evidence" value="ECO:0007669"/>
    <property type="project" value="UniProtKB-SubCell"/>
</dbReference>
<dbReference type="RefSeq" id="WP_170216600.1">
    <property type="nucleotide sequence ID" value="NZ_AP019700.1"/>
</dbReference>
<dbReference type="EMBL" id="RJKX01000015">
    <property type="protein sequence ID" value="ROP84597.1"/>
    <property type="molecule type" value="Genomic_DNA"/>
</dbReference>
<dbReference type="InterPro" id="IPR043428">
    <property type="entry name" value="LivM-like"/>
</dbReference>
<dbReference type="CDD" id="cd06581">
    <property type="entry name" value="TM_PBP1_LivM_like"/>
    <property type="match status" value="1"/>
</dbReference>
<keyword evidence="8" id="KW-1185">Reference proteome</keyword>
<dbReference type="Pfam" id="PF02653">
    <property type="entry name" value="BPD_transp_2"/>
    <property type="match status" value="1"/>
</dbReference>
<evidence type="ECO:0000256" key="4">
    <source>
        <dbReference type="ARBA" id="ARBA00022989"/>
    </source>
</evidence>
<dbReference type="InterPro" id="IPR001851">
    <property type="entry name" value="ABC_transp_permease"/>
</dbReference>
<evidence type="ECO:0000256" key="1">
    <source>
        <dbReference type="ARBA" id="ARBA00004651"/>
    </source>
</evidence>
<feature type="transmembrane region" description="Helical" evidence="6">
    <location>
        <begin position="254"/>
        <end position="284"/>
    </location>
</feature>
<dbReference type="PANTHER" id="PTHR30482:SF10">
    <property type="entry name" value="HIGH-AFFINITY BRANCHED-CHAIN AMINO ACID TRANSPORT PROTEIN BRAE"/>
    <property type="match status" value="1"/>
</dbReference>
<dbReference type="AlphaFoldDB" id="A0A3N1KZJ0"/>
<feature type="transmembrane region" description="Helical" evidence="6">
    <location>
        <begin position="9"/>
        <end position="27"/>
    </location>
</feature>